<accession>F6GB53</accession>
<name>F6GB53_RALS8</name>
<proteinExistence type="predicted"/>
<evidence type="ECO:0000313" key="1">
    <source>
        <dbReference type="EMBL" id="AEG72254.1"/>
    </source>
</evidence>
<evidence type="ECO:0000313" key="2">
    <source>
        <dbReference type="Proteomes" id="UP000007953"/>
    </source>
</evidence>
<dbReference type="HOGENOM" id="CLU_2809378_0_0_4"/>
<dbReference type="AlphaFoldDB" id="F6GB53"/>
<dbReference type="KEGG" id="rsn:RSPO_m01621"/>
<gene>
    <name evidence="1" type="ordered locus">RSPO_m01621</name>
</gene>
<dbReference type="Proteomes" id="UP000007953">
    <property type="component" value="Plasmid megaplasmid"/>
</dbReference>
<sequence>MIVSSFVSFETRCSMKGISTVMPPQALSHTPQIQLAAHPSEDSKKEEVVWLRFFPTGEKVRRPIFGS</sequence>
<geneLocation type="plasmid" evidence="2"/>
<dbReference type="EMBL" id="CP002820">
    <property type="protein sequence ID" value="AEG72254.1"/>
    <property type="molecule type" value="Genomic_DNA"/>
</dbReference>
<reference evidence="1 2" key="1">
    <citation type="journal article" date="2011" name="J. Bacteriol.">
        <title>Complete genome sequence of the plant pathogen Ralstonia solanacearum strain Po82.</title>
        <authorList>
            <person name="Xu J."/>
            <person name="Zheng H.J."/>
            <person name="Liu L."/>
            <person name="Pan Z.C."/>
            <person name="Prior P."/>
            <person name="Tang B."/>
            <person name="Xu J.S."/>
            <person name="Zhang H."/>
            <person name="Tian Q."/>
            <person name="Zhang L.Q."/>
            <person name="Feng J."/>
        </authorList>
    </citation>
    <scope>NUCLEOTIDE SEQUENCE [LARGE SCALE GENOMIC DNA]</scope>
    <source>
        <strain evidence="2">Po82</strain>
    </source>
</reference>
<protein>
    <submittedName>
        <fullName evidence="1">Uncharacterized protein</fullName>
    </submittedName>
</protein>
<organism evidence="1 2">
    <name type="scientific">Ralstonia solanacearum (strain Po82)</name>
    <dbReference type="NCBI Taxonomy" id="1031711"/>
    <lineage>
        <taxon>Bacteria</taxon>
        <taxon>Pseudomonadati</taxon>
        <taxon>Pseudomonadota</taxon>
        <taxon>Betaproteobacteria</taxon>
        <taxon>Burkholderiales</taxon>
        <taxon>Burkholderiaceae</taxon>
        <taxon>Ralstonia</taxon>
        <taxon>Ralstonia solanacearum species complex</taxon>
    </lineage>
</organism>
<keyword evidence="1" id="KW-0614">Plasmid</keyword>